<dbReference type="GO" id="GO:0032968">
    <property type="term" value="P:positive regulation of transcription elongation by RNA polymerase II"/>
    <property type="evidence" value="ECO:0007669"/>
    <property type="project" value="TreeGrafter"/>
</dbReference>
<evidence type="ECO:0000256" key="2">
    <source>
        <dbReference type="ARBA" id="ARBA00009171"/>
    </source>
</evidence>
<evidence type="ECO:0000256" key="5">
    <source>
        <dbReference type="ARBA" id="ARBA00023242"/>
    </source>
</evidence>
<dbReference type="Gene3D" id="1.10.10.2670">
    <property type="entry name" value="E3 ubiquitin-protein ligase"/>
    <property type="match status" value="1"/>
</dbReference>
<gene>
    <name evidence="9" type="ORF">JTE90_028547</name>
</gene>
<feature type="compositionally biased region" description="Pro residues" evidence="7">
    <location>
        <begin position="180"/>
        <end position="190"/>
    </location>
</feature>
<comment type="subcellular location">
    <subcellularLocation>
        <location evidence="1">Nucleus</location>
    </subcellularLocation>
</comment>
<comment type="similarity">
    <text evidence="2 6">Belongs to the ELL/occludin family.</text>
</comment>
<evidence type="ECO:0000256" key="1">
    <source>
        <dbReference type="ARBA" id="ARBA00004123"/>
    </source>
</evidence>
<feature type="compositionally biased region" description="Polar residues" evidence="7">
    <location>
        <begin position="498"/>
        <end position="514"/>
    </location>
</feature>
<protein>
    <recommendedName>
        <fullName evidence="8">OCEL domain-containing protein</fullName>
    </recommendedName>
</protein>
<dbReference type="PANTHER" id="PTHR23288:SF17">
    <property type="entry name" value="RNA POLYMERASE II ELONGATION FACTOR ELL"/>
    <property type="match status" value="1"/>
</dbReference>
<comment type="caution">
    <text evidence="9">The sequence shown here is derived from an EMBL/GenBank/DDBJ whole genome shotgun (WGS) entry which is preliminary data.</text>
</comment>
<dbReference type="InterPro" id="IPR036390">
    <property type="entry name" value="WH_DNA-bd_sf"/>
</dbReference>
<evidence type="ECO:0000259" key="8">
    <source>
        <dbReference type="PROSITE" id="PS51980"/>
    </source>
</evidence>
<evidence type="ECO:0000256" key="3">
    <source>
        <dbReference type="ARBA" id="ARBA00023015"/>
    </source>
</evidence>
<feature type="compositionally biased region" description="Polar residues" evidence="7">
    <location>
        <begin position="527"/>
        <end position="553"/>
    </location>
</feature>
<keyword evidence="3" id="KW-0805">Transcription regulation</keyword>
<dbReference type="Pfam" id="PF07303">
    <property type="entry name" value="Occludin_ELL"/>
    <property type="match status" value="1"/>
</dbReference>
<keyword evidence="4" id="KW-0804">Transcription</keyword>
<dbReference type="InterPro" id="IPR019464">
    <property type="entry name" value="ELL_N"/>
</dbReference>
<name>A0AAV6VXT5_9ARAC</name>
<dbReference type="EMBL" id="JAFNEN010000016">
    <property type="protein sequence ID" value="KAG8200366.1"/>
    <property type="molecule type" value="Genomic_DNA"/>
</dbReference>
<dbReference type="Proteomes" id="UP000827092">
    <property type="component" value="Unassembled WGS sequence"/>
</dbReference>
<dbReference type="GO" id="GO:0006368">
    <property type="term" value="P:transcription elongation by RNA polymerase II"/>
    <property type="evidence" value="ECO:0007669"/>
    <property type="project" value="InterPro"/>
</dbReference>
<dbReference type="AlphaFoldDB" id="A0AAV6VXT5"/>
<evidence type="ECO:0000313" key="10">
    <source>
        <dbReference type="Proteomes" id="UP000827092"/>
    </source>
</evidence>
<feature type="region of interest" description="Disordered" evidence="7">
    <location>
        <begin position="527"/>
        <end position="567"/>
    </location>
</feature>
<organism evidence="9 10">
    <name type="scientific">Oedothorax gibbosus</name>
    <dbReference type="NCBI Taxonomy" id="931172"/>
    <lineage>
        <taxon>Eukaryota</taxon>
        <taxon>Metazoa</taxon>
        <taxon>Ecdysozoa</taxon>
        <taxon>Arthropoda</taxon>
        <taxon>Chelicerata</taxon>
        <taxon>Arachnida</taxon>
        <taxon>Araneae</taxon>
        <taxon>Araneomorphae</taxon>
        <taxon>Entelegynae</taxon>
        <taxon>Araneoidea</taxon>
        <taxon>Linyphiidae</taxon>
        <taxon>Erigoninae</taxon>
        <taxon>Oedothorax</taxon>
    </lineage>
</organism>
<dbReference type="SUPFAM" id="SSF144292">
    <property type="entry name" value="occludin/ELL-like"/>
    <property type="match status" value="1"/>
</dbReference>
<feature type="compositionally biased region" description="Basic and acidic residues" evidence="7">
    <location>
        <begin position="416"/>
        <end position="431"/>
    </location>
</feature>
<dbReference type="GO" id="GO:0042795">
    <property type="term" value="P:snRNA transcription by RNA polymerase II"/>
    <property type="evidence" value="ECO:0007669"/>
    <property type="project" value="TreeGrafter"/>
</dbReference>
<dbReference type="InterPro" id="IPR031176">
    <property type="entry name" value="ELL/occludin"/>
</dbReference>
<dbReference type="GO" id="GO:0008023">
    <property type="term" value="C:transcription elongation factor complex"/>
    <property type="evidence" value="ECO:0007669"/>
    <property type="project" value="InterPro"/>
</dbReference>
<feature type="compositionally biased region" description="Polar residues" evidence="7">
    <location>
        <begin position="354"/>
        <end position="385"/>
    </location>
</feature>
<feature type="compositionally biased region" description="Low complexity" evidence="7">
    <location>
        <begin position="554"/>
        <end position="565"/>
    </location>
</feature>
<evidence type="ECO:0000256" key="7">
    <source>
        <dbReference type="SAM" id="MobiDB-lite"/>
    </source>
</evidence>
<feature type="domain" description="OCEL" evidence="8">
    <location>
        <begin position="591"/>
        <end position="700"/>
    </location>
</feature>
<evidence type="ECO:0000256" key="6">
    <source>
        <dbReference type="PROSITE-ProRule" id="PRU01324"/>
    </source>
</evidence>
<dbReference type="SUPFAM" id="SSF46785">
    <property type="entry name" value="Winged helix' DNA-binding domain"/>
    <property type="match status" value="1"/>
</dbReference>
<dbReference type="PANTHER" id="PTHR23288">
    <property type="entry name" value="OCCLUDIN AND RNA POLYMERASE II ELONGATION FACTOR ELL"/>
    <property type="match status" value="1"/>
</dbReference>
<evidence type="ECO:0000256" key="4">
    <source>
        <dbReference type="ARBA" id="ARBA00023163"/>
    </source>
</evidence>
<feature type="compositionally biased region" description="Polar residues" evidence="7">
    <location>
        <begin position="464"/>
        <end position="486"/>
    </location>
</feature>
<feature type="region of interest" description="Disordered" evidence="7">
    <location>
        <begin position="305"/>
        <end position="514"/>
    </location>
</feature>
<dbReference type="PROSITE" id="PS51980">
    <property type="entry name" value="OCEL"/>
    <property type="match status" value="1"/>
</dbReference>
<feature type="compositionally biased region" description="Low complexity" evidence="7">
    <location>
        <begin position="307"/>
        <end position="320"/>
    </location>
</feature>
<feature type="region of interest" description="Disordered" evidence="7">
    <location>
        <begin position="573"/>
        <end position="592"/>
    </location>
</feature>
<feature type="region of interest" description="Disordered" evidence="7">
    <location>
        <begin position="160"/>
        <end position="219"/>
    </location>
</feature>
<dbReference type="InterPro" id="IPR042065">
    <property type="entry name" value="E3_ELL-like"/>
</dbReference>
<dbReference type="InterPro" id="IPR010844">
    <property type="entry name" value="Occludin_ELL"/>
</dbReference>
<evidence type="ECO:0000313" key="9">
    <source>
        <dbReference type="EMBL" id="KAG8200366.1"/>
    </source>
</evidence>
<feature type="compositionally biased region" description="Polar residues" evidence="7">
    <location>
        <begin position="579"/>
        <end position="588"/>
    </location>
</feature>
<keyword evidence="10" id="KW-1185">Reference proteome</keyword>
<proteinExistence type="inferred from homology"/>
<accession>A0AAV6VXT5</accession>
<sequence>MAALVEGQQYGLSAQDKINCTKSVVFVKLTDSALRSIEEYVKNKGDANSRPTIQFQNSNGVISLPQHGNSQKYGFTLSNVEADGPHGSFECLRQTAYRSLESLGCLQVKMHIHANEDSYENTRVKMAAVEKEQKKSCTKVIKPAGAHLGRKIKVKRPGLVVSPMKSSPPTASMVVTKPPLAKPSPIPSLSPPDAKSSFQAKRPEIPKPNPPKKNPELMRQPIRDRIIHILAVRPYKRPELLVRLNHEGVREKDKNKLTSILPQLSTLKGNIYYLANYLWNEVQDNWKFCTQEELEIIKKRKQQHLNTSSESETPPSYSQSNNSPAQKRPTDIMLNGNLRSKKQRISHYKGEPQRPSSNGTSEPSIPTFNRKSPYSPGRSSLNINSPEDDTDTYQPIPKCPPDNGPSRLSPNQQHPRTRDDNPRSREDEKGSRLSPNNNRLSPGLNHPSRLSPPVAKDKPPPYNASRSSRVNISDTTGKPSSQTQLSHPPPTVEAAKSPTVSPDTSQFPKVAVSSSKTVVNGYVNSISRNGYSSNGGCQPSYSSRSKVTSTTNGSCSNSPHSSCDSIEYSDEPIRDIQVSPPTDSSDQCDSPEYEKEYGRIVSSAQRAQYKEQFNAEYQEYLHLHQNIIKVSNNFAKMERTLRQCPEGTEEYKIIKQKIFKDYRAYQQDPKYLSSLKKFNFLHNKLAYIKRVTFFSMEERKLPFSIRLFMSGKQACEVLH</sequence>
<dbReference type="GO" id="GO:0000987">
    <property type="term" value="F:cis-regulatory region sequence-specific DNA binding"/>
    <property type="evidence" value="ECO:0007669"/>
    <property type="project" value="TreeGrafter"/>
</dbReference>
<dbReference type="Pfam" id="PF10390">
    <property type="entry name" value="ELL"/>
    <property type="match status" value="1"/>
</dbReference>
<reference evidence="9 10" key="1">
    <citation type="journal article" date="2022" name="Nat. Ecol. Evol.">
        <title>A masculinizing supergene underlies an exaggerated male reproductive morph in a spider.</title>
        <authorList>
            <person name="Hendrickx F."/>
            <person name="De Corte Z."/>
            <person name="Sonet G."/>
            <person name="Van Belleghem S.M."/>
            <person name="Kostlbacher S."/>
            <person name="Vangestel C."/>
        </authorList>
    </citation>
    <scope>NUCLEOTIDE SEQUENCE [LARGE SCALE GENOMIC DNA]</scope>
    <source>
        <strain evidence="9">W744_W776</strain>
    </source>
</reference>
<dbReference type="Gene3D" id="6.10.140.340">
    <property type="match status" value="1"/>
</dbReference>
<keyword evidence="5" id="KW-0539">Nucleus</keyword>